<evidence type="ECO:0000313" key="3">
    <source>
        <dbReference type="Proteomes" id="UP000275394"/>
    </source>
</evidence>
<keyword evidence="3" id="KW-1185">Reference proteome</keyword>
<dbReference type="Proteomes" id="UP000275394">
    <property type="component" value="Unassembled WGS sequence"/>
</dbReference>
<feature type="transmembrane region" description="Helical" evidence="1">
    <location>
        <begin position="20"/>
        <end position="42"/>
    </location>
</feature>
<organism evidence="2 3">
    <name type="scientific">Sinobacterium caligoides</name>
    <dbReference type="NCBI Taxonomy" id="933926"/>
    <lineage>
        <taxon>Bacteria</taxon>
        <taxon>Pseudomonadati</taxon>
        <taxon>Pseudomonadota</taxon>
        <taxon>Gammaproteobacteria</taxon>
        <taxon>Cellvibrionales</taxon>
        <taxon>Spongiibacteraceae</taxon>
        <taxon>Sinobacterium</taxon>
    </lineage>
</organism>
<keyword evidence="1" id="KW-0472">Membrane</keyword>
<evidence type="ECO:0000313" key="2">
    <source>
        <dbReference type="EMBL" id="ROS05384.1"/>
    </source>
</evidence>
<proteinExistence type="predicted"/>
<dbReference type="AlphaFoldDB" id="A0A3N2DZX6"/>
<keyword evidence="1" id="KW-0812">Transmembrane</keyword>
<dbReference type="EMBL" id="RKHR01000003">
    <property type="protein sequence ID" value="ROS05384.1"/>
    <property type="molecule type" value="Genomic_DNA"/>
</dbReference>
<protein>
    <submittedName>
        <fullName evidence="2">Uncharacterized protein</fullName>
    </submittedName>
</protein>
<keyword evidence="1" id="KW-1133">Transmembrane helix</keyword>
<name>A0A3N2DZX6_9GAMM</name>
<reference evidence="2 3" key="1">
    <citation type="submission" date="2018-11" db="EMBL/GenBank/DDBJ databases">
        <title>Genomic Encyclopedia of Type Strains, Phase IV (KMG-IV): sequencing the most valuable type-strain genomes for metagenomic binning, comparative biology and taxonomic classification.</title>
        <authorList>
            <person name="Goeker M."/>
        </authorList>
    </citation>
    <scope>NUCLEOTIDE SEQUENCE [LARGE SCALE GENOMIC DNA]</scope>
    <source>
        <strain evidence="2 3">DSM 100316</strain>
    </source>
</reference>
<sequence>MDNERREGRDDSNVVVDFYAGAGCIATFAAVTAVVIIAVVVMQWSANVILVMSYRGFLACNVKNNFTDHLFGGNRAEGGLRGTR</sequence>
<accession>A0A3N2DZX6</accession>
<gene>
    <name evidence="2" type="ORF">EDC56_0914</name>
</gene>
<evidence type="ECO:0000256" key="1">
    <source>
        <dbReference type="SAM" id="Phobius"/>
    </source>
</evidence>
<comment type="caution">
    <text evidence="2">The sequence shown here is derived from an EMBL/GenBank/DDBJ whole genome shotgun (WGS) entry which is preliminary data.</text>
</comment>